<dbReference type="PATRIC" id="fig|1131935.3.peg.3157"/>
<dbReference type="EMBL" id="AHKH01000038">
    <property type="protein sequence ID" value="EHQ61416.1"/>
    <property type="molecule type" value="Genomic_DNA"/>
</dbReference>
<dbReference type="Proteomes" id="UP000003900">
    <property type="component" value="Unassembled WGS sequence"/>
</dbReference>
<accession>H3SHM4</accession>
<dbReference type="AlphaFoldDB" id="H3SHM4"/>
<evidence type="ECO:0000313" key="1">
    <source>
        <dbReference type="EMBL" id="EHQ61416.1"/>
    </source>
</evidence>
<reference evidence="1 2" key="1">
    <citation type="journal article" date="2012" name="J. Bacteriol.">
        <title>Genome Sequence of the Pattern-Forming Social Bacterium Paenibacillus dendritiformis C454 Chiral Morphotype.</title>
        <authorList>
            <person name="Sirota-Madi A."/>
            <person name="Olender T."/>
            <person name="Helman Y."/>
            <person name="Brainis I."/>
            <person name="Finkelshtein A."/>
            <person name="Roth D."/>
            <person name="Hagai E."/>
            <person name="Leshkowitz D."/>
            <person name="Brodsky L."/>
            <person name="Galatenko V."/>
            <person name="Nikolaev V."/>
            <person name="Gutnick D.L."/>
            <person name="Lancet D."/>
            <person name="Ben-Jacob E."/>
        </authorList>
    </citation>
    <scope>NUCLEOTIDE SEQUENCE [LARGE SCALE GENOMIC DNA]</scope>
    <source>
        <strain evidence="1 2">C454</strain>
    </source>
</reference>
<name>H3SHM4_9BACL</name>
<sequence>MHLGSGSVYKEAAGALHIIPVHSQHRGLLFPSLLDELLTTSGPCSDDRGRAN</sequence>
<protein>
    <submittedName>
        <fullName evidence="1">Uncharacterized protein</fullName>
    </submittedName>
</protein>
<gene>
    <name evidence="1" type="ORF">PDENDC454_15197</name>
</gene>
<keyword evidence="2" id="KW-1185">Reference proteome</keyword>
<comment type="caution">
    <text evidence="1">The sequence shown here is derived from an EMBL/GenBank/DDBJ whole genome shotgun (WGS) entry which is preliminary data.</text>
</comment>
<organism evidence="1 2">
    <name type="scientific">Paenibacillus dendritiformis C454</name>
    <dbReference type="NCBI Taxonomy" id="1131935"/>
    <lineage>
        <taxon>Bacteria</taxon>
        <taxon>Bacillati</taxon>
        <taxon>Bacillota</taxon>
        <taxon>Bacilli</taxon>
        <taxon>Bacillales</taxon>
        <taxon>Paenibacillaceae</taxon>
        <taxon>Paenibacillus</taxon>
    </lineage>
</organism>
<proteinExistence type="predicted"/>
<evidence type="ECO:0000313" key="2">
    <source>
        <dbReference type="Proteomes" id="UP000003900"/>
    </source>
</evidence>